<dbReference type="Pfam" id="PF05593">
    <property type="entry name" value="RHS_repeat"/>
    <property type="match status" value="2"/>
</dbReference>
<dbReference type="InterPro" id="IPR006530">
    <property type="entry name" value="YD"/>
</dbReference>
<proteinExistence type="predicted"/>
<organism evidence="1 2">
    <name type="scientific">Mycobacterium tuberculosis</name>
    <dbReference type="NCBI Taxonomy" id="1773"/>
    <lineage>
        <taxon>Bacteria</taxon>
        <taxon>Bacillati</taxon>
        <taxon>Actinomycetota</taxon>
        <taxon>Actinomycetes</taxon>
        <taxon>Mycobacteriales</taxon>
        <taxon>Mycobacteriaceae</taxon>
        <taxon>Mycobacterium</taxon>
        <taxon>Mycobacterium tuberculosis complex</taxon>
    </lineage>
</organism>
<dbReference type="Proteomes" id="UP000671119">
    <property type="component" value="Unassembled WGS sequence"/>
</dbReference>
<dbReference type="NCBIfam" id="TIGR01643">
    <property type="entry name" value="YD_repeat_2x"/>
    <property type="match status" value="1"/>
</dbReference>
<sequence length="90" mass="10134">SGKTTLLKYDALGQLSKTVNAAGAATEYHYNAGHPSRTAYPDKTEDRFEHDAEGRLLSYTDALHSRTRWDYNEAGLIRQRHHPDDTTLTS</sequence>
<feature type="non-terminal residue" evidence="1">
    <location>
        <position position="1"/>
    </location>
</feature>
<reference evidence="1 2" key="1">
    <citation type="submission" date="2021-03" db="EMBL/GenBank/DDBJ databases">
        <title>Whole Genome Sequencing of Mycobacterium tuberculosis clinical isolates from Arunachal Pradesh, India.</title>
        <authorList>
            <person name="Singh S."/>
            <person name="Mudliar S.R."/>
            <person name="Kulsum U."/>
            <person name="Rufai S.B."/>
            <person name="Singh P.K."/>
            <person name="Umpo M."/>
            <person name="Nyori M."/>
        </authorList>
    </citation>
    <scope>NUCLEOTIDE SEQUENCE [LARGE SCALE GENOMIC DNA]</scope>
    <source>
        <strain evidence="1 2">OMICS/BPL/0142/20/SP</strain>
    </source>
</reference>
<dbReference type="Gene3D" id="2.180.10.10">
    <property type="entry name" value="RHS repeat-associated core"/>
    <property type="match status" value="1"/>
</dbReference>
<name>A0ABD4Q9K6_MYCTX</name>
<dbReference type="EMBL" id="JAGIZI010000233">
    <property type="protein sequence ID" value="MBP0685538.1"/>
    <property type="molecule type" value="Genomic_DNA"/>
</dbReference>
<feature type="non-terminal residue" evidence="1">
    <location>
        <position position="90"/>
    </location>
</feature>
<evidence type="ECO:0000313" key="1">
    <source>
        <dbReference type="EMBL" id="MBP0685538.1"/>
    </source>
</evidence>
<comment type="caution">
    <text evidence="1">The sequence shown here is derived from an EMBL/GenBank/DDBJ whole genome shotgun (WGS) entry which is preliminary data.</text>
</comment>
<evidence type="ECO:0000313" key="2">
    <source>
        <dbReference type="Proteomes" id="UP000671119"/>
    </source>
</evidence>
<evidence type="ECO:0008006" key="3">
    <source>
        <dbReference type="Google" id="ProtNLM"/>
    </source>
</evidence>
<accession>A0ABD4Q9K6</accession>
<protein>
    <recommendedName>
        <fullName evidence="3">RHS repeat protein</fullName>
    </recommendedName>
</protein>
<gene>
    <name evidence="1" type="ORF">J8J21_21070</name>
</gene>
<dbReference type="InterPro" id="IPR031325">
    <property type="entry name" value="RHS_repeat"/>
</dbReference>
<dbReference type="AlphaFoldDB" id="A0ABD4Q9K6"/>